<dbReference type="GO" id="GO:0005634">
    <property type="term" value="C:nucleus"/>
    <property type="evidence" value="ECO:0007669"/>
    <property type="project" value="UniProtKB-SubCell"/>
</dbReference>
<dbReference type="SUPFAM" id="SSF47095">
    <property type="entry name" value="HMG-box"/>
    <property type="match status" value="1"/>
</dbReference>
<proteinExistence type="inferred from homology"/>
<dbReference type="GO" id="GO:0043186">
    <property type="term" value="C:P granule"/>
    <property type="evidence" value="ECO:0007669"/>
    <property type="project" value="TreeGrafter"/>
</dbReference>
<reference evidence="13 14" key="1">
    <citation type="submission" date="2015-04" db="EMBL/GenBank/DDBJ databases">
        <authorList>
            <person name="Syromyatnikov M.Y."/>
            <person name="Popov V.N."/>
        </authorList>
    </citation>
    <scope>NUCLEOTIDE SEQUENCE [LARGE SCALE GENOMIC DNA]</scope>
</reference>
<dbReference type="GO" id="GO:0007140">
    <property type="term" value="P:male meiotic nuclear division"/>
    <property type="evidence" value="ECO:0007669"/>
    <property type="project" value="TreeGrafter"/>
</dbReference>
<keyword evidence="4" id="KW-0217">Developmental protein</keyword>
<protein>
    <submittedName>
        <fullName evidence="13">CLUMA_CG012033, isoform A</fullName>
    </submittedName>
</protein>
<comment type="subcellular location">
    <subcellularLocation>
        <location evidence="2">Cytoplasm</location>
    </subcellularLocation>
    <subcellularLocation>
        <location evidence="1">Nucleus</location>
    </subcellularLocation>
</comment>
<keyword evidence="9 11" id="KW-0539">Nucleus</keyword>
<dbReference type="PROSITE" id="PS50118">
    <property type="entry name" value="HMG_BOX_2"/>
    <property type="match status" value="1"/>
</dbReference>
<evidence type="ECO:0000259" key="12">
    <source>
        <dbReference type="PROSITE" id="PS50118"/>
    </source>
</evidence>
<keyword evidence="14" id="KW-1185">Reference proteome</keyword>
<dbReference type="InterPro" id="IPR039259">
    <property type="entry name" value="Protein_maelstrom"/>
</dbReference>
<dbReference type="InterPro" id="IPR036910">
    <property type="entry name" value="HMG_box_dom_sf"/>
</dbReference>
<evidence type="ECO:0000313" key="14">
    <source>
        <dbReference type="Proteomes" id="UP000183832"/>
    </source>
</evidence>
<evidence type="ECO:0000256" key="7">
    <source>
        <dbReference type="ARBA" id="ARBA00023125"/>
    </source>
</evidence>
<dbReference type="SMART" id="SM00398">
    <property type="entry name" value="HMG"/>
    <property type="match status" value="1"/>
</dbReference>
<evidence type="ECO:0000256" key="2">
    <source>
        <dbReference type="ARBA" id="ARBA00004496"/>
    </source>
</evidence>
<dbReference type="PANTHER" id="PTHR21358">
    <property type="entry name" value="PROTEIN MAELSTROM HOMOLOG"/>
    <property type="match status" value="1"/>
</dbReference>
<feature type="domain" description="HMG box" evidence="12">
    <location>
        <begin position="4"/>
        <end position="69"/>
    </location>
</feature>
<evidence type="ECO:0000256" key="11">
    <source>
        <dbReference type="PROSITE-ProRule" id="PRU00267"/>
    </source>
</evidence>
<evidence type="ECO:0000256" key="9">
    <source>
        <dbReference type="ARBA" id="ARBA00023242"/>
    </source>
</evidence>
<comment type="similarity">
    <text evidence="3">Belongs to the maelstrom family.</text>
</comment>
<dbReference type="Gene3D" id="1.10.30.10">
    <property type="entry name" value="High mobility group box domain"/>
    <property type="match status" value="1"/>
</dbReference>
<evidence type="ECO:0000256" key="8">
    <source>
        <dbReference type="ARBA" id="ARBA00023158"/>
    </source>
</evidence>
<keyword evidence="10" id="KW-0469">Meiosis</keyword>
<evidence type="ECO:0000256" key="1">
    <source>
        <dbReference type="ARBA" id="ARBA00004123"/>
    </source>
</evidence>
<dbReference type="GO" id="GO:0030154">
    <property type="term" value="P:cell differentiation"/>
    <property type="evidence" value="ECO:0007669"/>
    <property type="project" value="UniProtKB-KW"/>
</dbReference>
<evidence type="ECO:0000256" key="10">
    <source>
        <dbReference type="ARBA" id="ARBA00023254"/>
    </source>
</evidence>
<name>A0A1J1IG91_9DIPT</name>
<evidence type="ECO:0000256" key="5">
    <source>
        <dbReference type="ARBA" id="ARBA00022490"/>
    </source>
</evidence>
<dbReference type="AlphaFoldDB" id="A0A1J1IG91"/>
<dbReference type="Pfam" id="PF13017">
    <property type="entry name" value="Maelstrom"/>
    <property type="match status" value="1"/>
</dbReference>
<dbReference type="GO" id="GO:0045892">
    <property type="term" value="P:negative regulation of DNA-templated transcription"/>
    <property type="evidence" value="ECO:0007669"/>
    <property type="project" value="TreeGrafter"/>
</dbReference>
<keyword evidence="6" id="KW-0221">Differentiation</keyword>
<feature type="DNA-binding region" description="HMG box" evidence="11">
    <location>
        <begin position="4"/>
        <end position="69"/>
    </location>
</feature>
<keyword evidence="7 11" id="KW-0238">DNA-binding</keyword>
<dbReference type="InterPro" id="IPR024970">
    <property type="entry name" value="Maelstrom"/>
</dbReference>
<evidence type="ECO:0000313" key="13">
    <source>
        <dbReference type="EMBL" id="CRK98786.1"/>
    </source>
</evidence>
<dbReference type="GO" id="GO:0043565">
    <property type="term" value="F:sequence-specific DNA binding"/>
    <property type="evidence" value="ECO:0007669"/>
    <property type="project" value="TreeGrafter"/>
</dbReference>
<keyword evidence="8" id="KW-0943">RNA-mediated gene silencing</keyword>
<sequence length="335" mass="38597">MPKQKKKLNAFMIFAMEVNKRRFNSSDYNKAIGIAGRLWNKLSKEKKEEYKIKAQKSSEVDCVENSDKKEPKEANEIVSVSSEINKIVTDANSIGDLDETIFYFINASSFFEINDEIYPAEIALAKFSLKSGIIDDLHVQINPGELPLSSIFIALEKSKNSHKYLLPPDCGGVKDYYMILDMLISFLLPLERLPIFFTEGNIHYNSSPFLETRKVFEKIFYEAQEFDMQPEIKIYPIEELFYALHNITVRNRNDINDSEKEETFPSIAFASDTFFDNNFRLISKSCEFHDQVNAPHHCCLSKVRSYGYTIAKWCSDGSQYPLIDGKHSPHILTLQ</sequence>
<accession>A0A1J1IG91</accession>
<organism evidence="13 14">
    <name type="scientific">Clunio marinus</name>
    <dbReference type="NCBI Taxonomy" id="568069"/>
    <lineage>
        <taxon>Eukaryota</taxon>
        <taxon>Metazoa</taxon>
        <taxon>Ecdysozoa</taxon>
        <taxon>Arthropoda</taxon>
        <taxon>Hexapoda</taxon>
        <taxon>Insecta</taxon>
        <taxon>Pterygota</taxon>
        <taxon>Neoptera</taxon>
        <taxon>Endopterygota</taxon>
        <taxon>Diptera</taxon>
        <taxon>Nematocera</taxon>
        <taxon>Chironomoidea</taxon>
        <taxon>Chironomidae</taxon>
        <taxon>Clunio</taxon>
    </lineage>
</organism>
<gene>
    <name evidence="13" type="ORF">CLUMA_CG012033</name>
</gene>
<evidence type="ECO:0000256" key="6">
    <source>
        <dbReference type="ARBA" id="ARBA00022782"/>
    </source>
</evidence>
<evidence type="ECO:0000256" key="4">
    <source>
        <dbReference type="ARBA" id="ARBA00022473"/>
    </source>
</evidence>
<dbReference type="EMBL" id="CVRI01000048">
    <property type="protein sequence ID" value="CRK98786.1"/>
    <property type="molecule type" value="Genomic_DNA"/>
</dbReference>
<dbReference type="InterPro" id="IPR009071">
    <property type="entry name" value="HMG_box_dom"/>
</dbReference>
<dbReference type="GO" id="GO:0060964">
    <property type="term" value="P:regulation of miRNA-mediated gene silencing"/>
    <property type="evidence" value="ECO:0007669"/>
    <property type="project" value="InterPro"/>
</dbReference>
<dbReference type="Proteomes" id="UP000183832">
    <property type="component" value="Unassembled WGS sequence"/>
</dbReference>
<dbReference type="OrthoDB" id="24555at2759"/>
<keyword evidence="5" id="KW-0963">Cytoplasm</keyword>
<dbReference type="PANTHER" id="PTHR21358:SF4">
    <property type="entry name" value="PROTEIN MAELSTROM HOMOLOG"/>
    <property type="match status" value="1"/>
</dbReference>
<dbReference type="GO" id="GO:0034587">
    <property type="term" value="P:piRNA processing"/>
    <property type="evidence" value="ECO:0007669"/>
    <property type="project" value="TreeGrafter"/>
</dbReference>
<evidence type="ECO:0000256" key="3">
    <source>
        <dbReference type="ARBA" id="ARBA00007057"/>
    </source>
</evidence>
<dbReference type="GO" id="GO:0007283">
    <property type="term" value="P:spermatogenesis"/>
    <property type="evidence" value="ECO:0007669"/>
    <property type="project" value="TreeGrafter"/>
</dbReference>